<feature type="transmembrane region" description="Helical" evidence="9">
    <location>
        <begin position="645"/>
        <end position="670"/>
    </location>
</feature>
<evidence type="ECO:0000256" key="6">
    <source>
        <dbReference type="ARBA" id="ARBA00023002"/>
    </source>
</evidence>
<dbReference type="eggNOG" id="COG2837">
    <property type="taxonomic scope" value="Bacteria"/>
</dbReference>
<dbReference type="Gene3D" id="1.10.630.10">
    <property type="entry name" value="Cytochrome P450"/>
    <property type="match status" value="1"/>
</dbReference>
<feature type="compositionally biased region" description="Low complexity" evidence="8">
    <location>
        <begin position="1114"/>
        <end position="1123"/>
    </location>
</feature>
<dbReference type="SUPFAM" id="SSF54909">
    <property type="entry name" value="Dimeric alpha+beta barrel"/>
    <property type="match status" value="1"/>
</dbReference>
<comment type="cofactor">
    <cofactor evidence="1">
        <name>heme b</name>
        <dbReference type="ChEBI" id="CHEBI:60344"/>
    </cofactor>
</comment>
<dbReference type="PRINTS" id="PR00359">
    <property type="entry name" value="BP450"/>
</dbReference>
<dbReference type="KEGG" id="mamo:A6B35_19080"/>
<keyword evidence="11" id="KW-1185">Reference proteome</keyword>
<feature type="transmembrane region" description="Helical" evidence="9">
    <location>
        <begin position="690"/>
        <end position="720"/>
    </location>
</feature>
<dbReference type="PROSITE" id="PS51404">
    <property type="entry name" value="DYP_PEROXIDASE"/>
    <property type="match status" value="1"/>
</dbReference>
<gene>
    <name evidence="10" type="ORF">MEA186_27400</name>
</gene>
<dbReference type="GO" id="GO:0005506">
    <property type="term" value="F:iron ion binding"/>
    <property type="evidence" value="ECO:0007669"/>
    <property type="project" value="InterPro"/>
</dbReference>
<keyword evidence="5" id="KW-0479">Metal-binding</keyword>
<dbReference type="GO" id="GO:0016705">
    <property type="term" value="F:oxidoreductase activity, acting on paired donors, with incorporation or reduction of molecular oxygen"/>
    <property type="evidence" value="ECO:0007669"/>
    <property type="project" value="InterPro"/>
</dbReference>
<dbReference type="PROSITE" id="PS00086">
    <property type="entry name" value="CYTOCHROME_P450"/>
    <property type="match status" value="1"/>
</dbReference>
<dbReference type="PANTHER" id="PTHR46696:SF1">
    <property type="entry name" value="CYTOCHROME P450 YJIB-RELATED"/>
    <property type="match status" value="1"/>
</dbReference>
<dbReference type="InterPro" id="IPR017972">
    <property type="entry name" value="Cyt_P450_CS"/>
</dbReference>
<evidence type="ECO:0000256" key="2">
    <source>
        <dbReference type="ARBA" id="ARBA00001971"/>
    </source>
</evidence>
<keyword evidence="6" id="KW-0560">Oxidoreductase</keyword>
<dbReference type="eggNOG" id="COG2124">
    <property type="taxonomic scope" value="Bacteria"/>
</dbReference>
<dbReference type="OrthoDB" id="236246at2"/>
<keyword evidence="9" id="KW-0472">Membrane</keyword>
<evidence type="ECO:0000256" key="7">
    <source>
        <dbReference type="ARBA" id="ARBA00023004"/>
    </source>
</evidence>
<keyword evidence="9" id="KW-0812">Transmembrane</keyword>
<dbReference type="InterPro" id="IPR036396">
    <property type="entry name" value="Cyt_P450_sf"/>
</dbReference>
<evidence type="ECO:0000256" key="8">
    <source>
        <dbReference type="SAM" id="MobiDB-lite"/>
    </source>
</evidence>
<name>G6YHL0_9HYPH</name>
<evidence type="ECO:0000256" key="1">
    <source>
        <dbReference type="ARBA" id="ARBA00001970"/>
    </source>
</evidence>
<dbReference type="STRING" id="1082933.A6B35_19080"/>
<dbReference type="EMBL" id="AGSN01000186">
    <property type="protein sequence ID" value="EHH07798.1"/>
    <property type="molecule type" value="Genomic_DNA"/>
</dbReference>
<keyword evidence="4" id="KW-0575">Peroxidase</keyword>
<dbReference type="RefSeq" id="WP_006205233.1">
    <property type="nucleotide sequence ID" value="NZ_AGSN01000186.1"/>
</dbReference>
<evidence type="ECO:0000256" key="5">
    <source>
        <dbReference type="ARBA" id="ARBA00022723"/>
    </source>
</evidence>
<dbReference type="PANTHER" id="PTHR46696">
    <property type="entry name" value="P450, PUTATIVE (EUROFUNG)-RELATED"/>
    <property type="match status" value="1"/>
</dbReference>
<dbReference type="Pfam" id="PF00067">
    <property type="entry name" value="p450"/>
    <property type="match status" value="1"/>
</dbReference>
<evidence type="ECO:0000256" key="3">
    <source>
        <dbReference type="ARBA" id="ARBA00010617"/>
    </source>
</evidence>
<dbReference type="Proteomes" id="UP000002949">
    <property type="component" value="Unassembled WGS sequence"/>
</dbReference>
<dbReference type="InterPro" id="IPR002397">
    <property type="entry name" value="Cyt_P450_B"/>
</dbReference>
<accession>G6YHL0</accession>
<evidence type="ECO:0000313" key="10">
    <source>
        <dbReference type="EMBL" id="EHH07798.1"/>
    </source>
</evidence>
<dbReference type="InterPro" id="IPR011008">
    <property type="entry name" value="Dimeric_a/b-barrel"/>
</dbReference>
<keyword evidence="9" id="KW-1133">Transmembrane helix</keyword>
<comment type="similarity">
    <text evidence="3">Belongs to the cytochrome P450 family.</text>
</comment>
<keyword evidence="7" id="KW-0408">Iron</keyword>
<evidence type="ECO:0000256" key="9">
    <source>
        <dbReference type="SAM" id="Phobius"/>
    </source>
</evidence>
<sequence length="1441" mass="158568">MIKIKYFAAILAAQQSQRPVSEMPPFDLGRLRSKGGLASRIAGYLFSDPRWVLGLLRRFWPNLAIGNFLLVTRNADVRDILERGDEFETPYGPEMAELARGSNFILGMQDGAAYRQMKSSVLSAFPPAEVEAMVRPIAARHSKDIMARANPGFDAISGLMKIVPVRICRDYFGLEIDDESEFADWAIALSALFFSDPTASPTTRQLAVVAGDRLIKVIDRSIDAIRQRGGKDERPLPRLVALLDQGRLSKPDLQSIMLGMIAGFVPTNVLAGSNCLDVILSRPDARRAVDAALADDDTGKLDRAIMEAMRFKPIWVGPWRYTSRDATIARGTPRERLVKAGTVVMPATLSAMFDPEAVQNPNEFDTSRPLRDYMVFGHGIHLCIGAEIARIQIGESIRALFQKDRLRRAPGRAGRMTNLGAYPESLKVDFDRPALCRTVDHSMVTVVCPITRGASLDAIRKRVATLGNPATQAVGEELDIAGTIHFTSLAVAGTGETDEASGLEKGALVLEISGDGAADEVIDALAQAIGHQLRPIFKDFCGLPEGSALNDFLRKRNVAISPSFGSTAGLVFSGTPGHSVRRILAEADLADAVRNIVERPRTGNGDAAAVLAEARQHVRSLGRFSWAFEPAESLLERPPGHWGRALMTTLLVPPVFATVAVIWAACWYMTYSVVFGRSIDISSHEISSTAIAIALTSLLLSALGLLAAVALLLFLCLLALRRIEDKDRPENTSIGISALNEILAKEDHAAQNHLTAISTMKAGILRRLALRFSFYLISIAAQKVFKPGFLNTINTIHFARWVLLPGSNRLMFFSNYGGSWESYLEDFIAKASAGLTGVWSNTNGYPRTRWLFLDGARDGDRFKRWARRQQVPTLFWYSAYPDLNTTRIRINSRIRRGIGSAVGNEARDWLSLFGSLPRPVTERTTVQKTTSLLTNISSAFPAPLEQQLETGEIQSIFFGPFGPLGYAHMIAIRVPDKLPTSKRRAWLDFVIEQTSFGEGRPAGRAMTVAFGPGGLRQLGLDAGVDDDPLDTFPIAFRHGMGNPERGRILDDRGREAPDEWEWGSLKKPVDVVIVCYAEKPEKLVTEIAVVKRKTTGAGMKVVAELPLAVKRDPTNTNTKSSNTAKPDGKSERGPAYEHFGFADGISQPIVRGTTRASRGAATMHLVAPGEFLFGYRDEHGFYPASPSVSAARDRSGILSQVRRSRQIPDLPPPPRDFGRNGSFLVVRQFEQHVDIFNDYCKRAAARVANETGNQSATSEWVAAKMLGRWQNGSSLVRNPDHPGRVVDNNFAIGAEDPQGHRCPLGAHIRRSNPRDSLGEDRETEINIGKRHRILRVGRTYEKQDGESGKAEKGLLFMCLNADIERQYEFIQQTWVSSTSFQGLVGEKDPTIGARDQGGHFTIPSWEKVTILQEIPQFVTTKGGGYFFMPSRSSLRYLKSRL</sequence>
<comment type="cofactor">
    <cofactor evidence="2">
        <name>heme</name>
        <dbReference type="ChEBI" id="CHEBI:30413"/>
    </cofactor>
</comment>
<dbReference type="SUPFAM" id="SSF48264">
    <property type="entry name" value="Cytochrome P450"/>
    <property type="match status" value="1"/>
</dbReference>
<dbReference type="GO" id="GO:0004497">
    <property type="term" value="F:monooxygenase activity"/>
    <property type="evidence" value="ECO:0007669"/>
    <property type="project" value="InterPro"/>
</dbReference>
<dbReference type="PATRIC" id="fig|1082933.3.peg.5324"/>
<evidence type="ECO:0000256" key="4">
    <source>
        <dbReference type="ARBA" id="ARBA00022559"/>
    </source>
</evidence>
<evidence type="ECO:0000313" key="11">
    <source>
        <dbReference type="Proteomes" id="UP000002949"/>
    </source>
</evidence>
<organism evidence="10 11">
    <name type="scientific">Mesorhizobium amorphae CCNWGS0123</name>
    <dbReference type="NCBI Taxonomy" id="1082933"/>
    <lineage>
        <taxon>Bacteria</taxon>
        <taxon>Pseudomonadati</taxon>
        <taxon>Pseudomonadota</taxon>
        <taxon>Alphaproteobacteria</taxon>
        <taxon>Hyphomicrobiales</taxon>
        <taxon>Phyllobacteriaceae</taxon>
        <taxon>Mesorhizobium</taxon>
    </lineage>
</organism>
<feature type="region of interest" description="Disordered" evidence="8">
    <location>
        <begin position="1296"/>
        <end position="1319"/>
    </location>
</feature>
<protein>
    <submittedName>
        <fullName evidence="10">Cytochrome P450</fullName>
    </submittedName>
</protein>
<dbReference type="InterPro" id="IPR006314">
    <property type="entry name" value="Dyp_peroxidase"/>
</dbReference>
<dbReference type="GO" id="GO:0004601">
    <property type="term" value="F:peroxidase activity"/>
    <property type="evidence" value="ECO:0007669"/>
    <property type="project" value="UniProtKB-KW"/>
</dbReference>
<dbReference type="GO" id="GO:0020037">
    <property type="term" value="F:heme binding"/>
    <property type="evidence" value="ECO:0007669"/>
    <property type="project" value="InterPro"/>
</dbReference>
<dbReference type="InterPro" id="IPR001128">
    <property type="entry name" value="Cyt_P450"/>
</dbReference>
<feature type="region of interest" description="Disordered" evidence="8">
    <location>
        <begin position="1111"/>
        <end position="1134"/>
    </location>
</feature>
<proteinExistence type="inferred from homology"/>
<reference evidence="10 11" key="1">
    <citation type="journal article" date="2012" name="J. Bacteriol.">
        <title>Draft Genome Sequence of Plant Growth-Promoting Rhizobium Mesorhizobium amorphae, Isolated from Zinc-Lead Mine Tailings.</title>
        <authorList>
            <person name="Hao X."/>
            <person name="Lin Y."/>
            <person name="Johnstone L."/>
            <person name="Baltrus D.A."/>
            <person name="Miller S.J."/>
            <person name="Wei G."/>
            <person name="Rensing C."/>
        </authorList>
    </citation>
    <scope>NUCLEOTIDE SEQUENCE [LARGE SCALE GENOMIC DNA]</scope>
    <source>
        <strain evidence="10 11">CCNWGS0123</strain>
    </source>
</reference>